<evidence type="ECO:0000256" key="2">
    <source>
        <dbReference type="ARBA" id="ARBA00022692"/>
    </source>
</evidence>
<accession>A0ABT2J897</accession>
<dbReference type="EMBL" id="JAFFZE010000010">
    <property type="protein sequence ID" value="MCT2583804.1"/>
    <property type="molecule type" value="Genomic_DNA"/>
</dbReference>
<keyword evidence="8" id="KW-1185">Reference proteome</keyword>
<reference evidence="7 8" key="1">
    <citation type="submission" date="2021-02" db="EMBL/GenBank/DDBJ databases">
        <title>Actinophytocola xerophila sp. nov., isolated from soil of cotton cropping field.</title>
        <authorList>
            <person name="Huang R."/>
            <person name="Chen X."/>
            <person name="Ge X."/>
            <person name="Liu W."/>
        </authorList>
    </citation>
    <scope>NUCLEOTIDE SEQUENCE [LARGE SCALE GENOMIC DNA]</scope>
    <source>
        <strain evidence="7 8">S1-96</strain>
    </source>
</reference>
<comment type="caution">
    <text evidence="7">The sequence shown here is derived from an EMBL/GenBank/DDBJ whole genome shotgun (WGS) entry which is preliminary data.</text>
</comment>
<evidence type="ECO:0000256" key="4">
    <source>
        <dbReference type="ARBA" id="ARBA00023136"/>
    </source>
</evidence>
<gene>
    <name evidence="7" type="ORF">JT362_11805</name>
</gene>
<keyword evidence="3 5" id="KW-1133">Transmembrane helix</keyword>
<proteinExistence type="predicted"/>
<comment type="subcellular location">
    <subcellularLocation>
        <location evidence="1">Membrane</location>
        <topology evidence="1">Multi-pass membrane protein</topology>
    </subcellularLocation>
</comment>
<evidence type="ECO:0000313" key="8">
    <source>
        <dbReference type="Proteomes" id="UP001156441"/>
    </source>
</evidence>
<sequence>MRRLRLMALPILQCGIAAGLAWFVATNVFGHPRPFFAPIAVLISIGVGLGQQRLRRVVELVVGVSVGIGVGDLLVYTIGTGAWQIVLVVTLAMTAAVLLDGGPLITVQAGSSAVLVATLLPPGGTGGFDRMVDALIGGLLGLAAVALLPGNPPEIARRHARLMVNTLINALTSAADAIDRRDPDLAYRALRGIRTQQPIDDYRDALRTARDILAISPLHRRQRRLLRSYVDAYEPLDHALRNCRVLLRRTRSALVDGEPVPAAIPAGLRQLADAAASLRDRLGQDMSEVREELGNAGSSVDAPRLAGGGFSAQVVAAQLRSVAVDLLQATGLRHEEARAVLPRIGRRPSSTE</sequence>
<name>A0ABT2J897_9PSEU</name>
<feature type="transmembrane region" description="Helical" evidence="5">
    <location>
        <begin position="82"/>
        <end position="99"/>
    </location>
</feature>
<dbReference type="Pfam" id="PF13515">
    <property type="entry name" value="FUSC_2"/>
    <property type="match status" value="1"/>
</dbReference>
<evidence type="ECO:0000256" key="1">
    <source>
        <dbReference type="ARBA" id="ARBA00004141"/>
    </source>
</evidence>
<keyword evidence="4 5" id="KW-0472">Membrane</keyword>
<evidence type="ECO:0000259" key="6">
    <source>
        <dbReference type="Pfam" id="PF13515"/>
    </source>
</evidence>
<evidence type="ECO:0000256" key="3">
    <source>
        <dbReference type="ARBA" id="ARBA00022989"/>
    </source>
</evidence>
<feature type="domain" description="Integral membrane bound transporter" evidence="6">
    <location>
        <begin position="20"/>
        <end position="143"/>
    </location>
</feature>
<evidence type="ECO:0000313" key="7">
    <source>
        <dbReference type="EMBL" id="MCT2583804.1"/>
    </source>
</evidence>
<protein>
    <submittedName>
        <fullName evidence="7">FUSC family protein</fullName>
    </submittedName>
</protein>
<keyword evidence="2 5" id="KW-0812">Transmembrane</keyword>
<evidence type="ECO:0000256" key="5">
    <source>
        <dbReference type="SAM" id="Phobius"/>
    </source>
</evidence>
<feature type="transmembrane region" description="Helical" evidence="5">
    <location>
        <begin position="57"/>
        <end position="76"/>
    </location>
</feature>
<feature type="transmembrane region" description="Helical" evidence="5">
    <location>
        <begin position="7"/>
        <end position="29"/>
    </location>
</feature>
<dbReference type="InterPro" id="IPR049453">
    <property type="entry name" value="Memb_transporter_dom"/>
</dbReference>
<dbReference type="Proteomes" id="UP001156441">
    <property type="component" value="Unassembled WGS sequence"/>
</dbReference>
<organism evidence="7 8">
    <name type="scientific">Actinophytocola gossypii</name>
    <dbReference type="NCBI Taxonomy" id="2812003"/>
    <lineage>
        <taxon>Bacteria</taxon>
        <taxon>Bacillati</taxon>
        <taxon>Actinomycetota</taxon>
        <taxon>Actinomycetes</taxon>
        <taxon>Pseudonocardiales</taxon>
        <taxon>Pseudonocardiaceae</taxon>
    </lineage>
</organism>
<feature type="transmembrane region" description="Helical" evidence="5">
    <location>
        <begin position="35"/>
        <end position="50"/>
    </location>
</feature>